<feature type="compositionally biased region" description="Polar residues" evidence="1">
    <location>
        <begin position="154"/>
        <end position="165"/>
    </location>
</feature>
<name>A0AA40KP61_9HYME</name>
<comment type="caution">
    <text evidence="2">The sequence shown here is derived from an EMBL/GenBank/DDBJ whole genome shotgun (WGS) entry which is preliminary data.</text>
</comment>
<dbReference type="Proteomes" id="UP001177670">
    <property type="component" value="Unassembled WGS sequence"/>
</dbReference>
<keyword evidence="3" id="KW-1185">Reference proteome</keyword>
<organism evidence="2 3">
    <name type="scientific">Melipona bicolor</name>
    <dbReference type="NCBI Taxonomy" id="60889"/>
    <lineage>
        <taxon>Eukaryota</taxon>
        <taxon>Metazoa</taxon>
        <taxon>Ecdysozoa</taxon>
        <taxon>Arthropoda</taxon>
        <taxon>Hexapoda</taxon>
        <taxon>Insecta</taxon>
        <taxon>Pterygota</taxon>
        <taxon>Neoptera</taxon>
        <taxon>Endopterygota</taxon>
        <taxon>Hymenoptera</taxon>
        <taxon>Apocrita</taxon>
        <taxon>Aculeata</taxon>
        <taxon>Apoidea</taxon>
        <taxon>Anthophila</taxon>
        <taxon>Apidae</taxon>
        <taxon>Melipona</taxon>
    </lineage>
</organism>
<gene>
    <name evidence="2" type="ORF">K0M31_004147</name>
</gene>
<evidence type="ECO:0000256" key="1">
    <source>
        <dbReference type="SAM" id="MobiDB-lite"/>
    </source>
</evidence>
<evidence type="ECO:0000313" key="3">
    <source>
        <dbReference type="Proteomes" id="UP001177670"/>
    </source>
</evidence>
<evidence type="ECO:0000313" key="2">
    <source>
        <dbReference type="EMBL" id="KAK1127618.1"/>
    </source>
</evidence>
<accession>A0AA40KP61</accession>
<dbReference type="AlphaFoldDB" id="A0AA40KP61"/>
<proteinExistence type="predicted"/>
<dbReference type="EMBL" id="JAHYIQ010000012">
    <property type="protein sequence ID" value="KAK1127618.1"/>
    <property type="molecule type" value="Genomic_DNA"/>
</dbReference>
<sequence length="244" mass="27525">MSETPPKSTSPAGKAGPVLAARARHVEVDFGTGSTSSSSLFETRRLGEMLAANLDHRRILDLLHGHPPDHLPGPAIRRSKKFRTTGRRGELNGSKVCGIREDHGAKERERDRYRWRRWFSATRFTRGNEQNTERGTRPRGLGYQVTAHGAPNYGSKSSSVTSFTRFPSEESLSHRRGSGSPQQHLGFDDRTPSEWYAEYRTQSFQNVATRIEYVRSKSEYDAHIAEIKGIFFCFLGEHFVVTSV</sequence>
<reference evidence="2" key="1">
    <citation type="submission" date="2021-10" db="EMBL/GenBank/DDBJ databases">
        <title>Melipona bicolor Genome sequencing and assembly.</title>
        <authorList>
            <person name="Araujo N.S."/>
            <person name="Arias M.C."/>
        </authorList>
    </citation>
    <scope>NUCLEOTIDE SEQUENCE</scope>
    <source>
        <strain evidence="2">USP_2M_L1-L4_2017</strain>
        <tissue evidence="2">Whole body</tissue>
    </source>
</reference>
<feature type="region of interest" description="Disordered" evidence="1">
    <location>
        <begin position="126"/>
        <end position="187"/>
    </location>
</feature>
<protein>
    <submittedName>
        <fullName evidence="2">Uncharacterized protein</fullName>
    </submittedName>
</protein>